<keyword evidence="7" id="KW-0472">Membrane</keyword>
<dbReference type="CDD" id="cd05284">
    <property type="entry name" value="arabinose_DH_like"/>
    <property type="match status" value="1"/>
</dbReference>
<evidence type="ECO:0000256" key="4">
    <source>
        <dbReference type="ARBA" id="ARBA00022833"/>
    </source>
</evidence>
<proteinExistence type="inferred from homology"/>
<dbReference type="InterPro" id="IPR002328">
    <property type="entry name" value="ADH_Zn_CS"/>
</dbReference>
<dbReference type="Pfam" id="PF00107">
    <property type="entry name" value="ADH_zinc_N"/>
    <property type="match status" value="1"/>
</dbReference>
<evidence type="ECO:0000256" key="5">
    <source>
        <dbReference type="ARBA" id="ARBA00023002"/>
    </source>
</evidence>
<evidence type="ECO:0000256" key="2">
    <source>
        <dbReference type="ARBA" id="ARBA00008072"/>
    </source>
</evidence>
<accession>A0A832W432</accession>
<evidence type="ECO:0000256" key="7">
    <source>
        <dbReference type="SAM" id="Phobius"/>
    </source>
</evidence>
<dbReference type="InterPro" id="IPR013149">
    <property type="entry name" value="ADH-like_C"/>
</dbReference>
<dbReference type="PROSITE" id="PS00059">
    <property type="entry name" value="ADH_ZINC"/>
    <property type="match status" value="1"/>
</dbReference>
<evidence type="ECO:0000313" key="10">
    <source>
        <dbReference type="EMBL" id="HII46524.1"/>
    </source>
</evidence>
<evidence type="ECO:0000256" key="3">
    <source>
        <dbReference type="ARBA" id="ARBA00022723"/>
    </source>
</evidence>
<feature type="transmembrane region" description="Helical" evidence="7">
    <location>
        <begin position="182"/>
        <end position="199"/>
    </location>
</feature>
<dbReference type="Proteomes" id="UP000651120">
    <property type="component" value="Unassembled WGS sequence"/>
</dbReference>
<evidence type="ECO:0000313" key="11">
    <source>
        <dbReference type="Proteomes" id="UP000651120"/>
    </source>
</evidence>
<comment type="similarity">
    <text evidence="2 6">Belongs to the zinc-containing alcohol dehydrogenase family.</text>
</comment>
<dbReference type="Gene3D" id="3.90.180.10">
    <property type="entry name" value="Medium-chain alcohol dehydrogenases, catalytic domain"/>
    <property type="match status" value="1"/>
</dbReference>
<evidence type="ECO:0000259" key="8">
    <source>
        <dbReference type="Pfam" id="PF00107"/>
    </source>
</evidence>
<dbReference type="GO" id="GO:0016491">
    <property type="term" value="F:oxidoreductase activity"/>
    <property type="evidence" value="ECO:0007669"/>
    <property type="project" value="UniProtKB-KW"/>
</dbReference>
<dbReference type="Gene3D" id="3.40.50.720">
    <property type="entry name" value="NAD(P)-binding Rossmann-like Domain"/>
    <property type="match status" value="1"/>
</dbReference>
<keyword evidence="7" id="KW-1133">Transmembrane helix</keyword>
<dbReference type="RefSeq" id="WP_011008379.1">
    <property type="nucleotide sequence ID" value="NZ_DUJP01000015.1"/>
</dbReference>
<evidence type="ECO:0000256" key="6">
    <source>
        <dbReference type="RuleBase" id="RU361277"/>
    </source>
</evidence>
<keyword evidence="7" id="KW-0812">Transmembrane</keyword>
<evidence type="ECO:0000259" key="9">
    <source>
        <dbReference type="Pfam" id="PF08240"/>
    </source>
</evidence>
<dbReference type="GO" id="GO:0008270">
    <property type="term" value="F:zinc ion binding"/>
    <property type="evidence" value="ECO:0007669"/>
    <property type="project" value="InterPro"/>
</dbReference>
<dbReference type="OMA" id="DWVVIMG"/>
<dbReference type="InterPro" id="IPR011032">
    <property type="entry name" value="GroES-like_sf"/>
</dbReference>
<dbReference type="SUPFAM" id="SSF50129">
    <property type="entry name" value="GroES-like"/>
    <property type="match status" value="1"/>
</dbReference>
<dbReference type="GeneID" id="1464235"/>
<dbReference type="EMBL" id="DUJP01000015">
    <property type="protein sequence ID" value="HII46524.1"/>
    <property type="molecule type" value="Genomic_DNA"/>
</dbReference>
<dbReference type="AlphaFoldDB" id="A0A832W432"/>
<keyword evidence="5" id="KW-0560">Oxidoreductase</keyword>
<keyword evidence="3 6" id="KW-0479">Metal-binding</keyword>
<keyword evidence="4 6" id="KW-0862">Zinc</keyword>
<protein>
    <submittedName>
        <fullName evidence="10">NAD(P)-dependent alcohol dehydrogenase</fullName>
    </submittedName>
</protein>
<gene>
    <name evidence="10" type="ORF">HA333_03485</name>
</gene>
<dbReference type="InterPro" id="IPR036291">
    <property type="entry name" value="NAD(P)-bd_dom_sf"/>
</dbReference>
<dbReference type="SUPFAM" id="SSF51735">
    <property type="entry name" value="NAD(P)-binding Rossmann-fold domains"/>
    <property type="match status" value="1"/>
</dbReference>
<comment type="cofactor">
    <cofactor evidence="1 6">
        <name>Zn(2+)</name>
        <dbReference type="ChEBI" id="CHEBI:29105"/>
    </cofactor>
</comment>
<feature type="domain" description="Alcohol dehydrogenase-like C-terminal" evidence="8">
    <location>
        <begin position="190"/>
        <end position="318"/>
    </location>
</feature>
<dbReference type="PANTHER" id="PTHR42940">
    <property type="entry name" value="ALCOHOL DEHYDROGENASE 1-RELATED"/>
    <property type="match status" value="1"/>
</dbReference>
<sequence>MTGIRKTHKAAFFYEIAGPFKIDEVPTPEEVPPYGLLVKTRSVGICHSDLHLWQGDYKSIGLPKSLPWIVGHEIVGTIAKKGSLVPESLREGTPVLVYAWQPADENDEIVAEGYTQLASRRRRYAFDIEGGLQEYIVVPHYKYVIPLEGFEEIESIAPLGCAGLTTYNAVKKIRKYIRPDDYILIVGLGGLGIYAVQWAKVLLPEANIIAVDIREEALQFASKIVRDVVYTKVNANTIEILNEITKGRGVRAVIDLVSNNNTVPIYSKILTTKGVYNLVGLMGHEVTIPTQILIRKEIVIITTYTGSLADQINVIKLAKKINYKEVISERFKFTEEDVNKAFNKLKEGKILGRGIIVF</sequence>
<reference evidence="10" key="1">
    <citation type="journal article" date="2020" name="bioRxiv">
        <title>A rank-normalized archaeal taxonomy based on genome phylogeny resolves widespread incomplete and uneven classifications.</title>
        <authorList>
            <person name="Rinke C."/>
            <person name="Chuvochina M."/>
            <person name="Mussig A.J."/>
            <person name="Chaumeil P.-A."/>
            <person name="Waite D.W."/>
            <person name="Whitman W.B."/>
            <person name="Parks D.H."/>
            <person name="Hugenholtz P."/>
        </authorList>
    </citation>
    <scope>NUCLEOTIDE SEQUENCE</scope>
    <source>
        <strain evidence="10">UBA8839</strain>
    </source>
</reference>
<name>A0A832W432_9CREN</name>
<evidence type="ECO:0000256" key="1">
    <source>
        <dbReference type="ARBA" id="ARBA00001947"/>
    </source>
</evidence>
<feature type="domain" description="Alcohol dehydrogenase-like N-terminal" evidence="9">
    <location>
        <begin position="36"/>
        <end position="147"/>
    </location>
</feature>
<dbReference type="InterPro" id="IPR013154">
    <property type="entry name" value="ADH-like_N"/>
</dbReference>
<comment type="caution">
    <text evidence="10">The sequence shown here is derived from an EMBL/GenBank/DDBJ whole genome shotgun (WGS) entry which is preliminary data.</text>
</comment>
<organism evidence="10 11">
    <name type="scientific">Pyrobaculum aerophilum</name>
    <dbReference type="NCBI Taxonomy" id="13773"/>
    <lineage>
        <taxon>Archaea</taxon>
        <taxon>Thermoproteota</taxon>
        <taxon>Thermoprotei</taxon>
        <taxon>Thermoproteales</taxon>
        <taxon>Thermoproteaceae</taxon>
        <taxon>Pyrobaculum</taxon>
    </lineage>
</organism>
<dbReference type="PANTHER" id="PTHR42940:SF8">
    <property type="entry name" value="VACUOLAR PROTEIN SORTING-ASSOCIATED PROTEIN 11"/>
    <property type="match status" value="1"/>
</dbReference>
<dbReference type="Pfam" id="PF08240">
    <property type="entry name" value="ADH_N"/>
    <property type="match status" value="1"/>
</dbReference>